<proteinExistence type="predicted"/>
<evidence type="ECO:0000313" key="1">
    <source>
        <dbReference type="EMBL" id="MEQ2285959.1"/>
    </source>
</evidence>
<accession>A0ABV0XWU0</accession>
<sequence length="103" mass="11983">MQFPVSFLDLIQVYPSLQRCSFNTKIKEHPRTFICSRPFRMIKGSSATELQVCGFSSTMLSRACVQCSETRWRKTVLKKYQFPPLVQSQAKHIPRLLEGEQKQ</sequence>
<gene>
    <name evidence="1" type="ORF">AMECASPLE_037266</name>
</gene>
<protein>
    <submittedName>
        <fullName evidence="1">Uncharacterized protein</fullName>
    </submittedName>
</protein>
<dbReference type="Proteomes" id="UP001469553">
    <property type="component" value="Unassembled WGS sequence"/>
</dbReference>
<reference evidence="1 2" key="1">
    <citation type="submission" date="2021-06" db="EMBL/GenBank/DDBJ databases">
        <authorList>
            <person name="Palmer J.M."/>
        </authorList>
    </citation>
    <scope>NUCLEOTIDE SEQUENCE [LARGE SCALE GENOMIC DNA]</scope>
    <source>
        <strain evidence="1 2">AS_MEX2019</strain>
        <tissue evidence="1">Muscle</tissue>
    </source>
</reference>
<evidence type="ECO:0000313" key="2">
    <source>
        <dbReference type="Proteomes" id="UP001469553"/>
    </source>
</evidence>
<keyword evidence="2" id="KW-1185">Reference proteome</keyword>
<comment type="caution">
    <text evidence="1">The sequence shown here is derived from an EMBL/GenBank/DDBJ whole genome shotgun (WGS) entry which is preliminary data.</text>
</comment>
<organism evidence="1 2">
    <name type="scientific">Ameca splendens</name>
    <dbReference type="NCBI Taxonomy" id="208324"/>
    <lineage>
        <taxon>Eukaryota</taxon>
        <taxon>Metazoa</taxon>
        <taxon>Chordata</taxon>
        <taxon>Craniata</taxon>
        <taxon>Vertebrata</taxon>
        <taxon>Euteleostomi</taxon>
        <taxon>Actinopterygii</taxon>
        <taxon>Neopterygii</taxon>
        <taxon>Teleostei</taxon>
        <taxon>Neoteleostei</taxon>
        <taxon>Acanthomorphata</taxon>
        <taxon>Ovalentaria</taxon>
        <taxon>Atherinomorphae</taxon>
        <taxon>Cyprinodontiformes</taxon>
        <taxon>Goodeidae</taxon>
        <taxon>Ameca</taxon>
    </lineage>
</organism>
<dbReference type="EMBL" id="JAHRIP010015633">
    <property type="protein sequence ID" value="MEQ2285959.1"/>
    <property type="molecule type" value="Genomic_DNA"/>
</dbReference>
<name>A0ABV0XWU0_9TELE</name>